<name>A0ABX0ZP51_9ACTN</name>
<feature type="transmembrane region" description="Helical" evidence="10">
    <location>
        <begin position="340"/>
        <end position="358"/>
    </location>
</feature>
<dbReference type="EMBL" id="JAATEJ010000004">
    <property type="protein sequence ID" value="NJP43396.1"/>
    <property type="molecule type" value="Genomic_DNA"/>
</dbReference>
<dbReference type="Proteomes" id="UP000734511">
    <property type="component" value="Unassembled WGS sequence"/>
</dbReference>
<evidence type="ECO:0000256" key="10">
    <source>
        <dbReference type="SAM" id="Phobius"/>
    </source>
</evidence>
<evidence type="ECO:0000256" key="1">
    <source>
        <dbReference type="ARBA" id="ARBA00004477"/>
    </source>
</evidence>
<evidence type="ECO:0000256" key="3">
    <source>
        <dbReference type="ARBA" id="ARBA00022502"/>
    </source>
</evidence>
<keyword evidence="8 10" id="KW-1133">Transmembrane helix</keyword>
<sequence length="364" mass="37916">MRTAGTAVAYYALVRLTGVLVLTAWSAAAGKSARTLLNARWDSLWYVRVVDQGYGFVLTAPDGRRLSDMAFFPLLPWLERAVSWLTGLSEPDAGLAVSALASLAAAAGIFAVVRLFGGEGAATATVVLWAALPVGIVQSMAYSESLFVAAASWSLYCALTGRWIGAGLLASTAGLTRPIGLAVVCAVLVAAGSAARRKGGPDLRIAAGALLAPLGAAGYVLWVGARRGSLLGYLDVQRGWGNGFDGGAAFARFLGRLTAHPPYVGGPLLAAGIGVLLWGYARGFRERYPLSVQVYSGVVILLALCSSSYFGSKPRLLMPAFTVLVPVAAWLARRPVRLRVAMLTVLALGSAVYGAFWLNGSGPP</sequence>
<keyword evidence="4" id="KW-0328">Glycosyltransferase</keyword>
<gene>
    <name evidence="11" type="ORF">HCN08_08270</name>
</gene>
<evidence type="ECO:0000313" key="12">
    <source>
        <dbReference type="Proteomes" id="UP000734511"/>
    </source>
</evidence>
<evidence type="ECO:0000256" key="7">
    <source>
        <dbReference type="ARBA" id="ARBA00022824"/>
    </source>
</evidence>
<dbReference type="PANTHER" id="PTHR12468">
    <property type="entry name" value="GPI MANNOSYLTRANSFERASE 2"/>
    <property type="match status" value="1"/>
</dbReference>
<keyword evidence="7" id="KW-0256">Endoplasmic reticulum</keyword>
<comment type="subcellular location">
    <subcellularLocation>
        <location evidence="1">Endoplasmic reticulum membrane</location>
        <topology evidence="1">Multi-pass membrane protein</topology>
    </subcellularLocation>
</comment>
<keyword evidence="3" id="KW-0337">GPI-anchor biosynthesis</keyword>
<feature type="transmembrane region" description="Helical" evidence="10">
    <location>
        <begin position="7"/>
        <end position="28"/>
    </location>
</feature>
<feature type="transmembrane region" description="Helical" evidence="10">
    <location>
        <begin position="263"/>
        <end position="280"/>
    </location>
</feature>
<evidence type="ECO:0008006" key="13">
    <source>
        <dbReference type="Google" id="ProtNLM"/>
    </source>
</evidence>
<reference evidence="11 12" key="1">
    <citation type="submission" date="2020-03" db="EMBL/GenBank/DDBJ databases">
        <title>WGS of actinomycetes isolated from Thailand.</title>
        <authorList>
            <person name="Thawai C."/>
        </authorList>
    </citation>
    <scope>NUCLEOTIDE SEQUENCE [LARGE SCALE GENOMIC DNA]</scope>
    <source>
        <strain evidence="11 12">PRB2-1</strain>
    </source>
</reference>
<evidence type="ECO:0000256" key="2">
    <source>
        <dbReference type="ARBA" id="ARBA00004687"/>
    </source>
</evidence>
<feature type="transmembrane region" description="Helical" evidence="10">
    <location>
        <begin position="203"/>
        <end position="225"/>
    </location>
</feature>
<proteinExistence type="predicted"/>
<feature type="transmembrane region" description="Helical" evidence="10">
    <location>
        <begin position="292"/>
        <end position="310"/>
    </location>
</feature>
<evidence type="ECO:0000256" key="9">
    <source>
        <dbReference type="ARBA" id="ARBA00023136"/>
    </source>
</evidence>
<keyword evidence="6 10" id="KW-0812">Transmembrane</keyword>
<evidence type="ECO:0000313" key="11">
    <source>
        <dbReference type="EMBL" id="NJP43396.1"/>
    </source>
</evidence>
<accession>A0ABX0ZP51</accession>
<feature type="transmembrane region" description="Helical" evidence="10">
    <location>
        <begin position="120"/>
        <end position="143"/>
    </location>
</feature>
<evidence type="ECO:0000256" key="4">
    <source>
        <dbReference type="ARBA" id="ARBA00022676"/>
    </source>
</evidence>
<evidence type="ECO:0000256" key="8">
    <source>
        <dbReference type="ARBA" id="ARBA00022989"/>
    </source>
</evidence>
<evidence type="ECO:0000256" key="6">
    <source>
        <dbReference type="ARBA" id="ARBA00022692"/>
    </source>
</evidence>
<keyword evidence="5" id="KW-0808">Transferase</keyword>
<evidence type="ECO:0000256" key="5">
    <source>
        <dbReference type="ARBA" id="ARBA00022679"/>
    </source>
</evidence>
<feature type="transmembrane region" description="Helical" evidence="10">
    <location>
        <begin position="316"/>
        <end position="333"/>
    </location>
</feature>
<comment type="caution">
    <text evidence="11">The sequence shown here is derived from an EMBL/GenBank/DDBJ whole genome shotgun (WGS) entry which is preliminary data.</text>
</comment>
<organism evidence="11 12">
    <name type="scientific">Actinacidiphila epipremni</name>
    <dbReference type="NCBI Taxonomy" id="2053013"/>
    <lineage>
        <taxon>Bacteria</taxon>
        <taxon>Bacillati</taxon>
        <taxon>Actinomycetota</taxon>
        <taxon>Actinomycetes</taxon>
        <taxon>Kitasatosporales</taxon>
        <taxon>Streptomycetaceae</taxon>
        <taxon>Actinacidiphila</taxon>
    </lineage>
</organism>
<comment type="pathway">
    <text evidence="2">Glycolipid biosynthesis; glycosylphosphatidylinositol-anchor biosynthesis.</text>
</comment>
<dbReference type="PANTHER" id="PTHR12468:SF2">
    <property type="entry name" value="GPI MANNOSYLTRANSFERASE 2"/>
    <property type="match status" value="1"/>
</dbReference>
<dbReference type="InterPro" id="IPR007315">
    <property type="entry name" value="PIG-V/Gpi18"/>
</dbReference>
<keyword evidence="12" id="KW-1185">Reference proteome</keyword>
<feature type="transmembrane region" description="Helical" evidence="10">
    <location>
        <begin position="163"/>
        <end position="191"/>
    </location>
</feature>
<protein>
    <recommendedName>
        <fullName evidence="13">Glycosyltransferase RgtA/B/C/D-like domain-containing protein</fullName>
    </recommendedName>
</protein>
<feature type="transmembrane region" description="Helical" evidence="10">
    <location>
        <begin position="93"/>
        <end position="113"/>
    </location>
</feature>
<keyword evidence="9 10" id="KW-0472">Membrane</keyword>